<protein>
    <recommendedName>
        <fullName evidence="2">Peptidase M12A domain-containing protein</fullName>
    </recommendedName>
</protein>
<dbReference type="InterPro" id="IPR024079">
    <property type="entry name" value="MetalloPept_cat_dom_sf"/>
</dbReference>
<dbReference type="AlphaFoldDB" id="A0A821NTE1"/>
<dbReference type="SUPFAM" id="SSF55486">
    <property type="entry name" value="Metalloproteases ('zincins'), catalytic domain"/>
    <property type="match status" value="1"/>
</dbReference>
<feature type="non-terminal residue" evidence="3">
    <location>
        <position position="100"/>
    </location>
</feature>
<sequence length="100" mass="11305">ESRSQLDARSLTSRWSTPINYFISRTTDFTPSMIANIHTAISLWKNNTCLTFNELSFIAPTTNKSYILFQRDDQYGCSSPVGYDITDPTSVILISFYCGS</sequence>
<evidence type="ECO:0000313" key="4">
    <source>
        <dbReference type="Proteomes" id="UP000663873"/>
    </source>
</evidence>
<dbReference type="EMBL" id="CAJOBP010046877">
    <property type="protein sequence ID" value="CAF4794059.1"/>
    <property type="molecule type" value="Genomic_DNA"/>
</dbReference>
<evidence type="ECO:0000259" key="2">
    <source>
        <dbReference type="PROSITE" id="PS51864"/>
    </source>
</evidence>
<dbReference type="GO" id="GO:0006508">
    <property type="term" value="P:proteolysis"/>
    <property type="evidence" value="ECO:0007669"/>
    <property type="project" value="InterPro"/>
</dbReference>
<dbReference type="Proteomes" id="UP000663873">
    <property type="component" value="Unassembled WGS sequence"/>
</dbReference>
<feature type="domain" description="Peptidase M12A" evidence="2">
    <location>
        <begin position="9"/>
        <end position="100"/>
    </location>
</feature>
<feature type="non-terminal residue" evidence="3">
    <location>
        <position position="1"/>
    </location>
</feature>
<dbReference type="Gene3D" id="3.40.390.10">
    <property type="entry name" value="Collagenase (Catalytic Domain)"/>
    <property type="match status" value="1"/>
</dbReference>
<dbReference type="InterPro" id="IPR001506">
    <property type="entry name" value="Peptidase_M12A"/>
</dbReference>
<evidence type="ECO:0000313" key="3">
    <source>
        <dbReference type="EMBL" id="CAF4794059.1"/>
    </source>
</evidence>
<gene>
    <name evidence="3" type="ORF">UJA718_LOCUS40974</name>
</gene>
<comment type="caution">
    <text evidence="3">The sequence shown here is derived from an EMBL/GenBank/DDBJ whole genome shotgun (WGS) entry which is preliminary data.</text>
</comment>
<evidence type="ECO:0000256" key="1">
    <source>
        <dbReference type="PROSITE-ProRule" id="PRU01211"/>
    </source>
</evidence>
<name>A0A821NTE1_9BILA</name>
<dbReference type="GO" id="GO:0004222">
    <property type="term" value="F:metalloendopeptidase activity"/>
    <property type="evidence" value="ECO:0007669"/>
    <property type="project" value="InterPro"/>
</dbReference>
<organism evidence="3 4">
    <name type="scientific">Rotaria socialis</name>
    <dbReference type="NCBI Taxonomy" id="392032"/>
    <lineage>
        <taxon>Eukaryota</taxon>
        <taxon>Metazoa</taxon>
        <taxon>Spiralia</taxon>
        <taxon>Gnathifera</taxon>
        <taxon>Rotifera</taxon>
        <taxon>Eurotatoria</taxon>
        <taxon>Bdelloidea</taxon>
        <taxon>Philodinida</taxon>
        <taxon>Philodinidae</taxon>
        <taxon>Rotaria</taxon>
    </lineage>
</organism>
<dbReference type="Pfam" id="PF01400">
    <property type="entry name" value="Astacin"/>
    <property type="match status" value="1"/>
</dbReference>
<keyword evidence="4" id="KW-1185">Reference proteome</keyword>
<proteinExistence type="predicted"/>
<accession>A0A821NTE1</accession>
<comment type="caution">
    <text evidence="1">Lacks conserved residue(s) required for the propagation of feature annotation.</text>
</comment>
<reference evidence="3" key="1">
    <citation type="submission" date="2021-02" db="EMBL/GenBank/DDBJ databases">
        <authorList>
            <person name="Nowell W R."/>
        </authorList>
    </citation>
    <scope>NUCLEOTIDE SEQUENCE</scope>
</reference>
<dbReference type="PROSITE" id="PS51864">
    <property type="entry name" value="ASTACIN"/>
    <property type="match status" value="1"/>
</dbReference>